<comment type="subunit">
    <text evidence="3">Homotetramer.</text>
</comment>
<evidence type="ECO:0000256" key="7">
    <source>
        <dbReference type="ARBA" id="ARBA00023295"/>
    </source>
</evidence>
<evidence type="ECO:0000256" key="5">
    <source>
        <dbReference type="ARBA" id="ARBA00022729"/>
    </source>
</evidence>
<dbReference type="SUPFAM" id="SSF51445">
    <property type="entry name" value="(Trans)glycosidases"/>
    <property type="match status" value="1"/>
</dbReference>
<dbReference type="PRINTS" id="PR00133">
    <property type="entry name" value="GLHYDRLASE3"/>
</dbReference>
<evidence type="ECO:0000256" key="4">
    <source>
        <dbReference type="ARBA" id="ARBA00012744"/>
    </source>
</evidence>
<dbReference type="Pfam" id="PF00933">
    <property type="entry name" value="Glyco_hydro_3"/>
    <property type="match status" value="1"/>
</dbReference>
<dbReference type="FunFam" id="3.20.20.300:FF:000005">
    <property type="entry name" value="Periplasmic beta-glucosidase"/>
    <property type="match status" value="1"/>
</dbReference>
<dbReference type="RefSeq" id="WP_421727395.1">
    <property type="nucleotide sequence ID" value="NZ_CACRSN010000009.1"/>
</dbReference>
<reference evidence="12" key="1">
    <citation type="submission" date="2019-11" db="EMBL/GenBank/DDBJ databases">
        <authorList>
            <person name="Feng L."/>
        </authorList>
    </citation>
    <scope>NUCLEOTIDE SEQUENCE</scope>
    <source>
        <strain evidence="12">BbreveLFYP81</strain>
    </source>
</reference>
<comment type="function">
    <text evidence="8">Catalyzes the hydrolysis of a non-reducing terminal alpha-L-arabinopyranosidic linkage in ginsenoside Rb2 (alpha-L-arabinopyranosyl-(1-&gt;6)-alpha-D-glucopyranosyl) to release alpha-D-glucopyranosyl (Rd). It is not able to hydrolyze alpha-L-arabinofuranosyl-(1-&gt;6)-alpha-D-glucopyranosyl (Rc).</text>
</comment>
<organism evidence="12">
    <name type="scientific">Bifidobacterium breve</name>
    <dbReference type="NCBI Taxonomy" id="1685"/>
    <lineage>
        <taxon>Bacteria</taxon>
        <taxon>Bacillati</taxon>
        <taxon>Actinomycetota</taxon>
        <taxon>Actinomycetes</taxon>
        <taxon>Bifidobacteriales</taxon>
        <taxon>Bifidobacteriaceae</taxon>
        <taxon>Bifidobacterium</taxon>
    </lineage>
</organism>
<sequence>MQQNQLEQLLSQMTLDEKIGQLTQVTGDFFSDKAEERTGPMSQLGLGDEELSNVGTVLGVTGAAECRRIQTEYMKRNRLHIPTLFMGDVIHGCRTIFPIPLALGSSWNEDAARKMAEVSAREASAAGIDVTFSPMVDLVRDPRWGRVLESTGEDPLLNGRLAAAMVKGYQGGDDAEGLGERTDHVAACVKHFAAYGAAMGGRDYNTVDMSERVLRDMYLPGYKAALDAGAAMVMTSFNTVDGIPSTGNKHLMRDILREEMGFDGVLISDFGAVKELIAHGVAADETEAAKLSIEAGTDIEMMTICYMRHLREIVENGSIDEALIGEAVMRILKLKNDLGLFENPYRGVDEEMESKVTLCDAHRQSAREIAGESIVLLRNERKTLPLDEGGRVALAGPFAASHDILGAWSWKGVCEESVTLRDALREADGSEGWLSVAQHTGNPLDVDEAAVAEAVELAKRSDVIVLALGEPQEWGGEAASRSNISLPKTQIDLYHAVRDAAGDHCRVVVVLFNSRPLVLSDIADADAIVEAWFPGTEGGHAVADILLGGVNPSARLSMSFPVNVGQIPVFYNCENTGRPFNPETPDEKYQSKYLDVSNDSAYPFGYGLSYSEFSYGPVAVSSNEFAAGKPLEASVEVANVSDVDGLETVQLYVRDIAARVSRPIRQLKDFKRVRIAAGETVTVRFTLDEADVRYVHPDLTEASDPGEFEVWIAPNSRDLGAAARVSLI</sequence>
<gene>
    <name evidence="12" type="primary">bglX_2</name>
    <name evidence="12" type="ORF">BBLFYP81_01730</name>
</gene>
<dbReference type="AlphaFoldDB" id="A0A6N2UAE0"/>
<dbReference type="InterPro" id="IPR019800">
    <property type="entry name" value="Glyco_hydro_3_AS"/>
</dbReference>
<dbReference type="InterPro" id="IPR013783">
    <property type="entry name" value="Ig-like_fold"/>
</dbReference>
<accession>A0A6N2UAE0</accession>
<dbReference type="NCBIfam" id="NF011678">
    <property type="entry name" value="PRK15098.1"/>
    <property type="match status" value="1"/>
</dbReference>
<evidence type="ECO:0000256" key="2">
    <source>
        <dbReference type="ARBA" id="ARBA00005336"/>
    </source>
</evidence>
<evidence type="ECO:0000256" key="6">
    <source>
        <dbReference type="ARBA" id="ARBA00022801"/>
    </source>
</evidence>
<dbReference type="InterPro" id="IPR002772">
    <property type="entry name" value="Glyco_hydro_3_C"/>
</dbReference>
<dbReference type="Gene3D" id="2.60.40.10">
    <property type="entry name" value="Immunoglobulins"/>
    <property type="match status" value="1"/>
</dbReference>
<dbReference type="PROSITE" id="PS00775">
    <property type="entry name" value="GLYCOSYL_HYDROL_F3"/>
    <property type="match status" value="1"/>
</dbReference>
<evidence type="ECO:0000313" key="12">
    <source>
        <dbReference type="EMBL" id="VYT12456.1"/>
    </source>
</evidence>
<dbReference type="InterPro" id="IPR051915">
    <property type="entry name" value="Cellulose_Degrad_GH3"/>
</dbReference>
<evidence type="ECO:0000256" key="1">
    <source>
        <dbReference type="ARBA" id="ARBA00000448"/>
    </source>
</evidence>
<evidence type="ECO:0000256" key="3">
    <source>
        <dbReference type="ARBA" id="ARBA00011881"/>
    </source>
</evidence>
<keyword evidence="5" id="KW-0732">Signal</keyword>
<name>A0A6N2UAE0_BIFBR</name>
<dbReference type="EC" id="3.2.1.21" evidence="4"/>
<dbReference type="Gene3D" id="3.20.20.300">
    <property type="entry name" value="Glycoside hydrolase, family 3, N-terminal domain"/>
    <property type="match status" value="1"/>
</dbReference>
<evidence type="ECO:0000259" key="11">
    <source>
        <dbReference type="SMART" id="SM01217"/>
    </source>
</evidence>
<dbReference type="SUPFAM" id="SSF52279">
    <property type="entry name" value="Beta-D-glucan exohydrolase, C-terminal domain"/>
    <property type="match status" value="1"/>
</dbReference>
<dbReference type="GO" id="GO:0008422">
    <property type="term" value="F:beta-glucosidase activity"/>
    <property type="evidence" value="ECO:0007669"/>
    <property type="project" value="UniProtKB-EC"/>
</dbReference>
<dbReference type="FunFam" id="2.60.40.10:FF:000495">
    <property type="entry name" value="Periplasmic beta-glucosidase"/>
    <property type="match status" value="1"/>
</dbReference>
<comment type="catalytic activity">
    <reaction evidence="1">
        <text>Hydrolysis of terminal, non-reducing beta-D-glucosyl residues with release of beta-D-glucose.</text>
        <dbReference type="EC" id="3.2.1.21"/>
    </reaction>
</comment>
<dbReference type="Gene3D" id="3.40.50.1700">
    <property type="entry name" value="Glycoside hydrolase family 3 C-terminal domain"/>
    <property type="match status" value="1"/>
</dbReference>
<evidence type="ECO:0000256" key="10">
    <source>
        <dbReference type="RuleBase" id="RU361161"/>
    </source>
</evidence>
<protein>
    <recommendedName>
        <fullName evidence="9">Exo-alpha-(1-&gt;6)-L-arabinopyranosidase</fullName>
        <ecNumber evidence="4">3.2.1.21</ecNumber>
    </recommendedName>
</protein>
<feature type="domain" description="Fibronectin type III-like" evidence="11">
    <location>
        <begin position="647"/>
        <end position="716"/>
    </location>
</feature>
<dbReference type="InterPro" id="IPR036881">
    <property type="entry name" value="Glyco_hydro_3_C_sf"/>
</dbReference>
<dbReference type="EMBL" id="CACRSN010000009">
    <property type="protein sequence ID" value="VYT12456.1"/>
    <property type="molecule type" value="Genomic_DNA"/>
</dbReference>
<proteinExistence type="inferred from homology"/>
<keyword evidence="6 10" id="KW-0378">Hydrolase</keyword>
<dbReference type="GO" id="GO:0009251">
    <property type="term" value="P:glucan catabolic process"/>
    <property type="evidence" value="ECO:0007669"/>
    <property type="project" value="TreeGrafter"/>
</dbReference>
<evidence type="ECO:0000256" key="8">
    <source>
        <dbReference type="ARBA" id="ARBA00058905"/>
    </source>
</evidence>
<dbReference type="Pfam" id="PF01915">
    <property type="entry name" value="Glyco_hydro_3_C"/>
    <property type="match status" value="1"/>
</dbReference>
<dbReference type="PANTHER" id="PTHR30620:SF16">
    <property type="entry name" value="LYSOSOMAL BETA GLUCOSIDASE"/>
    <property type="match status" value="1"/>
</dbReference>
<dbReference type="InterPro" id="IPR001764">
    <property type="entry name" value="Glyco_hydro_3_N"/>
</dbReference>
<dbReference type="PANTHER" id="PTHR30620">
    <property type="entry name" value="PERIPLASMIC BETA-GLUCOSIDASE-RELATED"/>
    <property type="match status" value="1"/>
</dbReference>
<keyword evidence="7 10" id="KW-0326">Glycosidase</keyword>
<dbReference type="InterPro" id="IPR017853">
    <property type="entry name" value="GH"/>
</dbReference>
<comment type="similarity">
    <text evidence="2 10">Belongs to the glycosyl hydrolase 3 family.</text>
</comment>
<dbReference type="InterPro" id="IPR036962">
    <property type="entry name" value="Glyco_hydro_3_N_sf"/>
</dbReference>
<dbReference type="InterPro" id="IPR026891">
    <property type="entry name" value="Fn3-like"/>
</dbReference>
<evidence type="ECO:0000256" key="9">
    <source>
        <dbReference type="ARBA" id="ARBA00074219"/>
    </source>
</evidence>
<dbReference type="Pfam" id="PF14310">
    <property type="entry name" value="Fn3-like"/>
    <property type="match status" value="1"/>
</dbReference>
<dbReference type="SMART" id="SM01217">
    <property type="entry name" value="Fn3_like"/>
    <property type="match status" value="1"/>
</dbReference>